<proteinExistence type="predicted"/>
<dbReference type="PANTHER" id="PTHR36173">
    <property type="entry name" value="RIBONUCLEASE VAPC16-RELATED"/>
    <property type="match status" value="1"/>
</dbReference>
<sequence length="129" mass="14175">MSAVLLDTHAWAWSMLGQDRLSRSAVEAISSADIVLVSPVSFFEIGQKVRLGKWPAMAPFVDQLPDILDQQGAGTAPLDPRICLRAAMMDWSHRDPFDRLLAATALENSVPLISADQAFDSLADVLRIW</sequence>
<evidence type="ECO:0000313" key="3">
    <source>
        <dbReference type="Proteomes" id="UP001202827"/>
    </source>
</evidence>
<comment type="caution">
    <text evidence="2">The sequence shown here is derived from an EMBL/GenBank/DDBJ whole genome shotgun (WGS) entry which is preliminary data.</text>
</comment>
<dbReference type="Proteomes" id="UP001202827">
    <property type="component" value="Unassembled WGS sequence"/>
</dbReference>
<dbReference type="CDD" id="cd09872">
    <property type="entry name" value="PIN_Sll0205-like"/>
    <property type="match status" value="1"/>
</dbReference>
<reference evidence="2 3" key="1">
    <citation type="submission" date="2022-04" db="EMBL/GenBank/DDBJ databases">
        <title>Rhizobium coralii sp. nov., isolated from coral Turbinaria peltata.</title>
        <authorList>
            <person name="Sun H."/>
        </authorList>
    </citation>
    <scope>NUCLEOTIDE SEQUENCE [LARGE SCALE GENOMIC DNA]</scope>
    <source>
        <strain evidence="2 3">NTR19</strain>
    </source>
</reference>
<evidence type="ECO:0000313" key="2">
    <source>
        <dbReference type="EMBL" id="MCK8781606.1"/>
    </source>
</evidence>
<keyword evidence="3" id="KW-1185">Reference proteome</keyword>
<feature type="domain" description="PIN" evidence="1">
    <location>
        <begin position="4"/>
        <end position="123"/>
    </location>
</feature>
<dbReference type="InterPro" id="IPR029060">
    <property type="entry name" value="PIN-like_dom_sf"/>
</dbReference>
<name>A0ABT0IUR7_9HYPH</name>
<evidence type="ECO:0000259" key="1">
    <source>
        <dbReference type="Pfam" id="PF01850"/>
    </source>
</evidence>
<dbReference type="InterPro" id="IPR041705">
    <property type="entry name" value="PIN_Sll0205"/>
</dbReference>
<dbReference type="InterPro" id="IPR052919">
    <property type="entry name" value="TA_system_RNase"/>
</dbReference>
<dbReference type="RefSeq" id="WP_248684057.1">
    <property type="nucleotide sequence ID" value="NZ_JALPRY010000018.1"/>
</dbReference>
<accession>A0ABT0IUR7</accession>
<dbReference type="InterPro" id="IPR002716">
    <property type="entry name" value="PIN_dom"/>
</dbReference>
<dbReference type="Pfam" id="PF01850">
    <property type="entry name" value="PIN"/>
    <property type="match status" value="1"/>
</dbReference>
<organism evidence="2 3">
    <name type="scientific">Neorhizobium turbinariae</name>
    <dbReference type="NCBI Taxonomy" id="2937795"/>
    <lineage>
        <taxon>Bacteria</taxon>
        <taxon>Pseudomonadati</taxon>
        <taxon>Pseudomonadota</taxon>
        <taxon>Alphaproteobacteria</taxon>
        <taxon>Hyphomicrobiales</taxon>
        <taxon>Rhizobiaceae</taxon>
        <taxon>Rhizobium/Agrobacterium group</taxon>
        <taxon>Neorhizobium</taxon>
    </lineage>
</organism>
<dbReference type="PANTHER" id="PTHR36173:SF2">
    <property type="entry name" value="RIBONUCLEASE VAPC16"/>
    <property type="match status" value="1"/>
</dbReference>
<dbReference type="SUPFAM" id="SSF88723">
    <property type="entry name" value="PIN domain-like"/>
    <property type="match status" value="1"/>
</dbReference>
<gene>
    <name evidence="2" type="ORF">M0654_16625</name>
</gene>
<protein>
    <submittedName>
        <fullName evidence="2">Type II toxin-antitoxin system VapC family toxin</fullName>
    </submittedName>
</protein>
<dbReference type="Gene3D" id="3.40.50.1010">
    <property type="entry name" value="5'-nuclease"/>
    <property type="match status" value="1"/>
</dbReference>
<dbReference type="EMBL" id="JALPRY010000018">
    <property type="protein sequence ID" value="MCK8781606.1"/>
    <property type="molecule type" value="Genomic_DNA"/>
</dbReference>